<dbReference type="OrthoDB" id="254269at2"/>
<sequence>MPITLSLTGQADDGPERFSRAEARDWLGRAAVWFEQIGDTVLEAPVVRDADDKPVVLVSCHPAVPPAEIRLGASGRLRVSARTDAAGPGYHAHLCGLLKQFAAEFNVGWVADDADDPTGFFTDTNRPACERASDAWLGAECSRALAARPPAAIGLPPNHGFLHPGPVLTPLGPRSRAWLEAAASNPSSGRDVFAWWSPGTDAAFYRNRALCRLWCDFPWRPPLTEAEGEMTDGIANDLASAYKLDPAGDLPWREWLEVLDAIENDEEGHTVNPSDPELRERVAQRAFEFAAEGPPIGYRRGPVRTPVGSGWSIVVPGDFARELGDDRTWTGWNATRTVWFHAVGYTKPDGTRPTPEESVAVGRRSLPDGDAVAAVNLPGVRGEAVFGETTDEGERRVWRLSGVTAADGQLVVCHVYSETAADRDWAVETWHSLRHDG</sequence>
<dbReference type="KEGG" id="uli:ETAA1_33860"/>
<evidence type="ECO:0000313" key="1">
    <source>
        <dbReference type="EMBL" id="QDU21419.1"/>
    </source>
</evidence>
<proteinExistence type="predicted"/>
<protein>
    <submittedName>
        <fullName evidence="1">Uncharacterized protein</fullName>
    </submittedName>
</protein>
<keyword evidence="2" id="KW-1185">Reference proteome</keyword>
<reference evidence="1 2" key="1">
    <citation type="submission" date="2019-02" db="EMBL/GenBank/DDBJ databases">
        <title>Deep-cultivation of Planctomycetes and their phenomic and genomic characterization uncovers novel biology.</title>
        <authorList>
            <person name="Wiegand S."/>
            <person name="Jogler M."/>
            <person name="Boedeker C."/>
            <person name="Pinto D."/>
            <person name="Vollmers J."/>
            <person name="Rivas-Marin E."/>
            <person name="Kohn T."/>
            <person name="Peeters S.H."/>
            <person name="Heuer A."/>
            <person name="Rast P."/>
            <person name="Oberbeckmann S."/>
            <person name="Bunk B."/>
            <person name="Jeske O."/>
            <person name="Meyerdierks A."/>
            <person name="Storesund J.E."/>
            <person name="Kallscheuer N."/>
            <person name="Luecker S."/>
            <person name="Lage O.M."/>
            <person name="Pohl T."/>
            <person name="Merkel B.J."/>
            <person name="Hornburger P."/>
            <person name="Mueller R.-W."/>
            <person name="Bruemmer F."/>
            <person name="Labrenz M."/>
            <person name="Spormann A.M."/>
            <person name="Op den Camp H."/>
            <person name="Overmann J."/>
            <person name="Amann R."/>
            <person name="Jetten M.S.M."/>
            <person name="Mascher T."/>
            <person name="Medema M.H."/>
            <person name="Devos D.P."/>
            <person name="Kaster A.-K."/>
            <person name="Ovreas L."/>
            <person name="Rohde M."/>
            <person name="Galperin M.Y."/>
            <person name="Jogler C."/>
        </authorList>
    </citation>
    <scope>NUCLEOTIDE SEQUENCE [LARGE SCALE GENOMIC DNA]</scope>
    <source>
        <strain evidence="1 2">ETA_A1</strain>
    </source>
</reference>
<dbReference type="Proteomes" id="UP000319576">
    <property type="component" value="Chromosome"/>
</dbReference>
<dbReference type="RefSeq" id="WP_145240352.1">
    <property type="nucleotide sequence ID" value="NZ_CP036273.1"/>
</dbReference>
<dbReference type="AlphaFoldDB" id="A0A517XVA8"/>
<evidence type="ECO:0000313" key="2">
    <source>
        <dbReference type="Proteomes" id="UP000319576"/>
    </source>
</evidence>
<dbReference type="EMBL" id="CP036273">
    <property type="protein sequence ID" value="QDU21419.1"/>
    <property type="molecule type" value="Genomic_DNA"/>
</dbReference>
<name>A0A517XVA8_9BACT</name>
<gene>
    <name evidence="1" type="ORF">ETAA1_33860</name>
</gene>
<accession>A0A517XVA8</accession>
<organism evidence="1 2">
    <name type="scientific">Urbifossiella limnaea</name>
    <dbReference type="NCBI Taxonomy" id="2528023"/>
    <lineage>
        <taxon>Bacteria</taxon>
        <taxon>Pseudomonadati</taxon>
        <taxon>Planctomycetota</taxon>
        <taxon>Planctomycetia</taxon>
        <taxon>Gemmatales</taxon>
        <taxon>Gemmataceae</taxon>
        <taxon>Urbifossiella</taxon>
    </lineage>
</organism>